<dbReference type="RefSeq" id="XP_011505752.1">
    <property type="nucleotide sequence ID" value="XM_011507450.1"/>
</dbReference>
<dbReference type="InterPro" id="IPR031996">
    <property type="entry name" value="NVL2_nucleolin-bd"/>
</dbReference>
<accession>A0AAJ7E2S7</accession>
<feature type="domain" description="NVL2 nucleolin binding" evidence="2">
    <location>
        <begin position="3"/>
        <end position="53"/>
    </location>
</feature>
<name>A0AAJ7E2S7_9HYME</name>
<feature type="compositionally biased region" description="Acidic residues" evidence="1">
    <location>
        <begin position="61"/>
        <end position="73"/>
    </location>
</feature>
<gene>
    <name evidence="4" type="primary">LOC105368440</name>
</gene>
<dbReference type="AlphaFoldDB" id="A0AAJ7E2S7"/>
<protein>
    <submittedName>
        <fullName evidence="4">Uncharacterized protein LOC105368440</fullName>
    </submittedName>
</protein>
<evidence type="ECO:0000259" key="2">
    <source>
        <dbReference type="Pfam" id="PF16725"/>
    </source>
</evidence>
<evidence type="ECO:0000256" key="1">
    <source>
        <dbReference type="SAM" id="MobiDB-lite"/>
    </source>
</evidence>
<sequence length="155" mass="18066">MSKYLYENEDKVYIDVTEMADYLQRKYRDYRGKKRGPFRAMVRRAYDDITENLTRQADTHWDDEDEIDIESDSQVDALPTEYLQTYKRQNSGRQNGNSSDKELIDISSDDEQTKTSTASNKPEKENMDMDTTHVNKKPHLGSSSIESSKVVIHEV</sequence>
<dbReference type="Pfam" id="PF16725">
    <property type="entry name" value="Nucleolin_bd"/>
    <property type="match status" value="1"/>
</dbReference>
<keyword evidence="3" id="KW-1185">Reference proteome</keyword>
<dbReference type="Proteomes" id="UP000695007">
    <property type="component" value="Unplaced"/>
</dbReference>
<reference evidence="4" key="1">
    <citation type="submission" date="2025-08" db="UniProtKB">
        <authorList>
            <consortium name="RefSeq"/>
        </authorList>
    </citation>
    <scope>IDENTIFICATION</scope>
</reference>
<dbReference type="GeneID" id="105368440"/>
<evidence type="ECO:0000313" key="3">
    <source>
        <dbReference type="Proteomes" id="UP000695007"/>
    </source>
</evidence>
<dbReference type="KEGG" id="csol:105368440"/>
<feature type="compositionally biased region" description="Basic and acidic residues" evidence="1">
    <location>
        <begin position="121"/>
        <end position="133"/>
    </location>
</feature>
<organism evidence="3 4">
    <name type="scientific">Ceratosolen solmsi marchali</name>
    <dbReference type="NCBI Taxonomy" id="326594"/>
    <lineage>
        <taxon>Eukaryota</taxon>
        <taxon>Metazoa</taxon>
        <taxon>Ecdysozoa</taxon>
        <taxon>Arthropoda</taxon>
        <taxon>Hexapoda</taxon>
        <taxon>Insecta</taxon>
        <taxon>Pterygota</taxon>
        <taxon>Neoptera</taxon>
        <taxon>Endopterygota</taxon>
        <taxon>Hymenoptera</taxon>
        <taxon>Apocrita</taxon>
        <taxon>Proctotrupomorpha</taxon>
        <taxon>Chalcidoidea</taxon>
        <taxon>Agaonidae</taxon>
        <taxon>Agaoninae</taxon>
        <taxon>Ceratosolen</taxon>
    </lineage>
</organism>
<proteinExistence type="predicted"/>
<dbReference type="InterPro" id="IPR038100">
    <property type="entry name" value="NLV2_N_sf"/>
</dbReference>
<feature type="region of interest" description="Disordered" evidence="1">
    <location>
        <begin position="55"/>
        <end position="155"/>
    </location>
</feature>
<dbReference type="Gene3D" id="1.10.10.2010">
    <property type="match status" value="1"/>
</dbReference>
<feature type="compositionally biased region" description="Polar residues" evidence="1">
    <location>
        <begin position="82"/>
        <end position="98"/>
    </location>
</feature>
<evidence type="ECO:0000313" key="4">
    <source>
        <dbReference type="RefSeq" id="XP_011505752.1"/>
    </source>
</evidence>